<evidence type="ECO:0000313" key="6">
    <source>
        <dbReference type="Proteomes" id="UP001484239"/>
    </source>
</evidence>
<dbReference type="Pfam" id="PF08241">
    <property type="entry name" value="Methyltransf_11"/>
    <property type="match status" value="1"/>
</dbReference>
<reference evidence="5 6" key="1">
    <citation type="submission" date="2024-02" db="EMBL/GenBank/DDBJ databases">
        <title>A novel Gemmatimonadota bacterium.</title>
        <authorList>
            <person name="Du Z.-J."/>
            <person name="Ye Y.-Q."/>
        </authorList>
    </citation>
    <scope>NUCLEOTIDE SEQUENCE [LARGE SCALE GENOMIC DNA]</scope>
    <source>
        <strain evidence="5 6">DH-20</strain>
    </source>
</reference>
<evidence type="ECO:0000259" key="4">
    <source>
        <dbReference type="Pfam" id="PF08241"/>
    </source>
</evidence>
<protein>
    <submittedName>
        <fullName evidence="5">Class I SAM-dependent methyltransferase</fullName>
        <ecNumber evidence="5">2.1.1.-</ecNumber>
    </submittedName>
</protein>
<feature type="domain" description="Methyltransferase type 11" evidence="4">
    <location>
        <begin position="40"/>
        <end position="136"/>
    </location>
</feature>
<evidence type="ECO:0000256" key="2">
    <source>
        <dbReference type="ARBA" id="ARBA00022603"/>
    </source>
</evidence>
<comment type="similarity">
    <text evidence="1">Belongs to the methyltransferase superfamily.</text>
</comment>
<dbReference type="Proteomes" id="UP001484239">
    <property type="component" value="Unassembled WGS sequence"/>
</dbReference>
<dbReference type="GO" id="GO:0008168">
    <property type="term" value="F:methyltransferase activity"/>
    <property type="evidence" value="ECO:0007669"/>
    <property type="project" value="UniProtKB-KW"/>
</dbReference>
<evidence type="ECO:0000256" key="1">
    <source>
        <dbReference type="ARBA" id="ARBA00008361"/>
    </source>
</evidence>
<dbReference type="InterPro" id="IPR051052">
    <property type="entry name" value="Diverse_substrate_MTase"/>
</dbReference>
<keyword evidence="3 5" id="KW-0808">Transferase</keyword>
<accession>A0ABU9EB98</accession>
<dbReference type="GO" id="GO:0032259">
    <property type="term" value="P:methylation"/>
    <property type="evidence" value="ECO:0007669"/>
    <property type="project" value="UniProtKB-KW"/>
</dbReference>
<dbReference type="RefSeq" id="WP_405277371.1">
    <property type="nucleotide sequence ID" value="NZ_JBBHLI010000004.1"/>
</dbReference>
<dbReference type="EC" id="2.1.1.-" evidence="5"/>
<dbReference type="InterPro" id="IPR013216">
    <property type="entry name" value="Methyltransf_11"/>
</dbReference>
<proteinExistence type="inferred from homology"/>
<dbReference type="PANTHER" id="PTHR44942:SF4">
    <property type="entry name" value="METHYLTRANSFERASE TYPE 11 DOMAIN-CONTAINING PROTEIN"/>
    <property type="match status" value="1"/>
</dbReference>
<evidence type="ECO:0000256" key="3">
    <source>
        <dbReference type="ARBA" id="ARBA00022679"/>
    </source>
</evidence>
<comment type="caution">
    <text evidence="5">The sequence shown here is derived from an EMBL/GenBank/DDBJ whole genome shotgun (WGS) entry which is preliminary data.</text>
</comment>
<dbReference type="CDD" id="cd02440">
    <property type="entry name" value="AdoMet_MTases"/>
    <property type="match status" value="1"/>
</dbReference>
<organism evidence="5 6">
    <name type="scientific">Gaopeijia maritima</name>
    <dbReference type="NCBI Taxonomy" id="3119007"/>
    <lineage>
        <taxon>Bacteria</taxon>
        <taxon>Pseudomonadati</taxon>
        <taxon>Gemmatimonadota</taxon>
        <taxon>Longimicrobiia</taxon>
        <taxon>Gaopeijiales</taxon>
        <taxon>Gaopeijiaceae</taxon>
        <taxon>Gaopeijia</taxon>
    </lineage>
</organism>
<dbReference type="InterPro" id="IPR029063">
    <property type="entry name" value="SAM-dependent_MTases_sf"/>
</dbReference>
<dbReference type="SUPFAM" id="SSF53335">
    <property type="entry name" value="S-adenosyl-L-methionine-dependent methyltransferases"/>
    <property type="match status" value="1"/>
</dbReference>
<gene>
    <name evidence="5" type="ORF">WI372_09540</name>
</gene>
<dbReference type="EMBL" id="JBBHLI010000004">
    <property type="protein sequence ID" value="MEK9501220.1"/>
    <property type="molecule type" value="Genomic_DNA"/>
</dbReference>
<sequence>MTPIDFGLRSRDYALHRHGPPQAFYERLQRFADLDGARVLDLATGPGTVAFELARRGATVTGIDVAEPQIAAARARAEELGLDDRTSFRVARAEATGAAEHSCDLVTSGQSWHWFDAPATVAEVRRVLRPGGMLAIVAYSYLSGRCPVSADTEELILQFNPDWPMAGWTGLFPRWVDDVVEGGLTFVEQFCWDYDDLYSHDDWRGRIRTCNGVGSGGLPADEVARFDAALAVMLRERYPDPVPVRHRLWAVMAQAGGP</sequence>
<dbReference type="PANTHER" id="PTHR44942">
    <property type="entry name" value="METHYLTRANSF_11 DOMAIN-CONTAINING PROTEIN"/>
    <property type="match status" value="1"/>
</dbReference>
<keyword evidence="6" id="KW-1185">Reference proteome</keyword>
<name>A0ABU9EB98_9BACT</name>
<dbReference type="Gene3D" id="3.40.50.150">
    <property type="entry name" value="Vaccinia Virus protein VP39"/>
    <property type="match status" value="1"/>
</dbReference>
<keyword evidence="2 5" id="KW-0489">Methyltransferase</keyword>
<evidence type="ECO:0000313" key="5">
    <source>
        <dbReference type="EMBL" id="MEK9501220.1"/>
    </source>
</evidence>